<dbReference type="Gene3D" id="6.10.10.120">
    <property type="entry name" value="Antitoxin ParD1-like"/>
    <property type="match status" value="1"/>
</dbReference>
<reference evidence="1 2" key="1">
    <citation type="journal article" date="2016" name="Syst. Appl. Microbiol.">
        <title>Pararhizobium polonicum sp. nov. isolated from tumors on stone fruit rootstocks.</title>
        <authorList>
            <person name="Pulawska J."/>
            <person name="Kuzmanovic N."/>
            <person name="Willems A."/>
            <person name="Pothier J.F."/>
        </authorList>
    </citation>
    <scope>NUCLEOTIDE SEQUENCE [LARGE SCALE GENOMIC DNA]</scope>
    <source>
        <strain evidence="1 2">F5.1</strain>
    </source>
</reference>
<dbReference type="STRING" id="1612624.ADU59_07145"/>
<comment type="caution">
    <text evidence="1">The sequence shown here is derived from an EMBL/GenBank/DDBJ whole genome shotgun (WGS) entry which is preliminary data.</text>
</comment>
<protein>
    <recommendedName>
        <fullName evidence="3">Addiction module antitoxin</fullName>
    </recommendedName>
</protein>
<dbReference type="EMBL" id="LGLV01000005">
    <property type="protein sequence ID" value="OBZ96130.1"/>
    <property type="molecule type" value="Genomic_DNA"/>
</dbReference>
<dbReference type="Pfam" id="PF03693">
    <property type="entry name" value="ParD_antitoxin"/>
    <property type="match status" value="1"/>
</dbReference>
<dbReference type="NCBIfam" id="TIGR02606">
    <property type="entry name" value="antidote_CC2985"/>
    <property type="match status" value="1"/>
</dbReference>
<proteinExistence type="predicted"/>
<dbReference type="Proteomes" id="UP000093111">
    <property type="component" value="Unassembled WGS sequence"/>
</dbReference>
<name>A0A1C7P4E9_9HYPH</name>
<evidence type="ECO:0000313" key="2">
    <source>
        <dbReference type="Proteomes" id="UP000093111"/>
    </source>
</evidence>
<accession>A0A1C7P4E9</accession>
<evidence type="ECO:0008006" key="3">
    <source>
        <dbReference type="Google" id="ProtNLM"/>
    </source>
</evidence>
<dbReference type="InterPro" id="IPR038296">
    <property type="entry name" value="ParD_sf"/>
</dbReference>
<dbReference type="RefSeq" id="WP_068953117.1">
    <property type="nucleotide sequence ID" value="NZ_LGLV01000005.1"/>
</dbReference>
<gene>
    <name evidence="1" type="ORF">ADU59_07145</name>
</gene>
<sequence>MAIIQLSDEDQAFIEERVRTGPYKDVKDVVHAGLQALQRDEAALKRLIQEGEDDIAAGRFYEFGEDDDLTEFIVARSKARRA</sequence>
<organism evidence="1 2">
    <name type="scientific">Pararhizobium polonicum</name>
    <dbReference type="NCBI Taxonomy" id="1612624"/>
    <lineage>
        <taxon>Bacteria</taxon>
        <taxon>Pseudomonadati</taxon>
        <taxon>Pseudomonadota</taxon>
        <taxon>Alphaproteobacteria</taxon>
        <taxon>Hyphomicrobiales</taxon>
        <taxon>Rhizobiaceae</taxon>
        <taxon>Rhizobium/Agrobacterium group</taxon>
        <taxon>Pararhizobium</taxon>
    </lineage>
</organism>
<keyword evidence="2" id="KW-1185">Reference proteome</keyword>
<dbReference type="InterPro" id="IPR022789">
    <property type="entry name" value="ParD"/>
</dbReference>
<dbReference type="AlphaFoldDB" id="A0A1C7P4E9"/>
<evidence type="ECO:0000313" key="1">
    <source>
        <dbReference type="EMBL" id="OBZ96130.1"/>
    </source>
</evidence>